<name>A0AAV2I1U0_LYMST</name>
<dbReference type="AlphaFoldDB" id="A0AAV2I1U0"/>
<accession>A0AAV2I1U0</accession>
<protein>
    <submittedName>
        <fullName evidence="1">Uncharacterized protein</fullName>
    </submittedName>
</protein>
<keyword evidence="2" id="KW-1185">Reference proteome</keyword>
<comment type="caution">
    <text evidence="1">The sequence shown here is derived from an EMBL/GenBank/DDBJ whole genome shotgun (WGS) entry which is preliminary data.</text>
</comment>
<evidence type="ECO:0000313" key="1">
    <source>
        <dbReference type="EMBL" id="CAL1539854.1"/>
    </source>
</evidence>
<reference evidence="1 2" key="1">
    <citation type="submission" date="2024-04" db="EMBL/GenBank/DDBJ databases">
        <authorList>
            <consortium name="Genoscope - CEA"/>
            <person name="William W."/>
        </authorList>
    </citation>
    <scope>NUCLEOTIDE SEQUENCE [LARGE SCALE GENOMIC DNA]</scope>
</reference>
<organism evidence="1 2">
    <name type="scientific">Lymnaea stagnalis</name>
    <name type="common">Great pond snail</name>
    <name type="synonym">Helix stagnalis</name>
    <dbReference type="NCBI Taxonomy" id="6523"/>
    <lineage>
        <taxon>Eukaryota</taxon>
        <taxon>Metazoa</taxon>
        <taxon>Spiralia</taxon>
        <taxon>Lophotrochozoa</taxon>
        <taxon>Mollusca</taxon>
        <taxon>Gastropoda</taxon>
        <taxon>Heterobranchia</taxon>
        <taxon>Euthyneura</taxon>
        <taxon>Panpulmonata</taxon>
        <taxon>Hygrophila</taxon>
        <taxon>Lymnaeoidea</taxon>
        <taxon>Lymnaeidae</taxon>
        <taxon>Lymnaea</taxon>
    </lineage>
</organism>
<feature type="non-terminal residue" evidence="1">
    <location>
        <position position="1"/>
    </location>
</feature>
<dbReference type="EMBL" id="CAXITT010000358">
    <property type="protein sequence ID" value="CAL1539854.1"/>
    <property type="molecule type" value="Genomic_DNA"/>
</dbReference>
<proteinExistence type="predicted"/>
<evidence type="ECO:0000313" key="2">
    <source>
        <dbReference type="Proteomes" id="UP001497497"/>
    </source>
</evidence>
<sequence length="59" mass="6621">FTYEVRTNNDYRDSYWKTGDHYESGNGYNASGDSYSRAIDGGVRRLALPAPPARSNLAF</sequence>
<gene>
    <name evidence="1" type="ORF">GSLYS_00013587001</name>
</gene>
<dbReference type="Proteomes" id="UP001497497">
    <property type="component" value="Unassembled WGS sequence"/>
</dbReference>